<gene>
    <name evidence="1" type="ORF">BYL167_LOCUS46914</name>
    <name evidence="2" type="ORF">GIL414_LOCUS49434</name>
</gene>
<evidence type="ECO:0000313" key="2">
    <source>
        <dbReference type="EMBL" id="CAF4851858.1"/>
    </source>
</evidence>
<feature type="non-terminal residue" evidence="2">
    <location>
        <position position="34"/>
    </location>
</feature>
<proteinExistence type="predicted"/>
<evidence type="ECO:0000313" key="1">
    <source>
        <dbReference type="EMBL" id="CAF4771041.1"/>
    </source>
</evidence>
<organism evidence="2 3">
    <name type="scientific">Rotaria magnacalcarata</name>
    <dbReference type="NCBI Taxonomy" id="392030"/>
    <lineage>
        <taxon>Eukaryota</taxon>
        <taxon>Metazoa</taxon>
        <taxon>Spiralia</taxon>
        <taxon>Gnathifera</taxon>
        <taxon>Rotifera</taxon>
        <taxon>Eurotatoria</taxon>
        <taxon>Bdelloidea</taxon>
        <taxon>Philodinida</taxon>
        <taxon>Philodinidae</taxon>
        <taxon>Rotaria</taxon>
    </lineage>
</organism>
<comment type="caution">
    <text evidence="2">The sequence shown here is derived from an EMBL/GenBank/DDBJ whole genome shotgun (WGS) entry which is preliminary data.</text>
</comment>
<evidence type="ECO:0000313" key="3">
    <source>
        <dbReference type="Proteomes" id="UP000681720"/>
    </source>
</evidence>
<name>A0A8S3C1L6_9BILA</name>
<sequence>MKEIWDAKQLVPYIAGPYNQPKAGVENVRSMKYK</sequence>
<dbReference type="EMBL" id="CAJOBH010133665">
    <property type="protein sequence ID" value="CAF4771041.1"/>
    <property type="molecule type" value="Genomic_DNA"/>
</dbReference>
<dbReference type="Proteomes" id="UP000681720">
    <property type="component" value="Unassembled WGS sequence"/>
</dbReference>
<dbReference type="Proteomes" id="UP000681967">
    <property type="component" value="Unassembled WGS sequence"/>
</dbReference>
<accession>A0A8S3C1L6</accession>
<dbReference type="AlphaFoldDB" id="A0A8S3C1L6"/>
<reference evidence="2" key="1">
    <citation type="submission" date="2021-02" db="EMBL/GenBank/DDBJ databases">
        <authorList>
            <person name="Nowell W R."/>
        </authorList>
    </citation>
    <scope>NUCLEOTIDE SEQUENCE</scope>
</reference>
<dbReference type="EMBL" id="CAJOBJ010162580">
    <property type="protein sequence ID" value="CAF4851858.1"/>
    <property type="molecule type" value="Genomic_DNA"/>
</dbReference>
<protein>
    <submittedName>
        <fullName evidence="2">Uncharacterized protein</fullName>
    </submittedName>
</protein>